<reference evidence="1 2" key="1">
    <citation type="submission" date="2020-08" db="EMBL/GenBank/DDBJ databases">
        <authorList>
            <person name="Koutsovoulos G."/>
            <person name="Danchin GJ E."/>
        </authorList>
    </citation>
    <scope>NUCLEOTIDE SEQUENCE [LARGE SCALE GENOMIC DNA]</scope>
</reference>
<comment type="caution">
    <text evidence="1">The sequence shown here is derived from an EMBL/GenBank/DDBJ whole genome shotgun (WGS) entry which is preliminary data.</text>
</comment>
<dbReference type="EMBL" id="CAJEWN010000048">
    <property type="protein sequence ID" value="CAD2151325.1"/>
    <property type="molecule type" value="Genomic_DNA"/>
</dbReference>
<protein>
    <submittedName>
        <fullName evidence="1">Uncharacterized protein</fullName>
    </submittedName>
</protein>
<dbReference type="Proteomes" id="UP000580250">
    <property type="component" value="Unassembled WGS sequence"/>
</dbReference>
<name>A0A6V7UB53_MELEN</name>
<sequence>MRLDCLLKEHVFPHFLITENLAGCIVMYITTKEPSKIAAFTRYPT</sequence>
<organism evidence="1 2">
    <name type="scientific">Meloidogyne enterolobii</name>
    <name type="common">Root-knot nematode worm</name>
    <name type="synonym">Meloidogyne mayaguensis</name>
    <dbReference type="NCBI Taxonomy" id="390850"/>
    <lineage>
        <taxon>Eukaryota</taxon>
        <taxon>Metazoa</taxon>
        <taxon>Ecdysozoa</taxon>
        <taxon>Nematoda</taxon>
        <taxon>Chromadorea</taxon>
        <taxon>Rhabditida</taxon>
        <taxon>Tylenchina</taxon>
        <taxon>Tylenchomorpha</taxon>
        <taxon>Tylenchoidea</taxon>
        <taxon>Meloidogynidae</taxon>
        <taxon>Meloidogyninae</taxon>
        <taxon>Meloidogyne</taxon>
    </lineage>
</organism>
<evidence type="ECO:0000313" key="1">
    <source>
        <dbReference type="EMBL" id="CAD2151325.1"/>
    </source>
</evidence>
<accession>A0A6V7UB53</accession>
<evidence type="ECO:0000313" key="2">
    <source>
        <dbReference type="Proteomes" id="UP000580250"/>
    </source>
</evidence>
<dbReference type="AlphaFoldDB" id="A0A6V7UB53"/>
<proteinExistence type="predicted"/>
<gene>
    <name evidence="1" type="ORF">MENT_LOCUS10342</name>
</gene>